<dbReference type="AlphaFoldDB" id="A0A4S5BJB4"/>
<accession>A0A4S5BJB4</accession>
<dbReference type="Gene3D" id="3.90.1200.10">
    <property type="match status" value="1"/>
</dbReference>
<dbReference type="InterPro" id="IPR002575">
    <property type="entry name" value="Aminoglycoside_PTrfase"/>
</dbReference>
<proteinExistence type="predicted"/>
<name>A0A4S5BJB4_BIFLI</name>
<protein>
    <recommendedName>
        <fullName evidence="1">Aminoglycoside phosphotransferase domain-containing protein</fullName>
    </recommendedName>
</protein>
<dbReference type="RefSeq" id="WP_136500573.1">
    <property type="nucleotide sequence ID" value="NZ_CP010411.1"/>
</dbReference>
<comment type="caution">
    <text evidence="2">The sequence shown here is derived from an EMBL/GenBank/DDBJ whole genome shotgun (WGS) entry which is preliminary data.</text>
</comment>
<evidence type="ECO:0000313" key="3">
    <source>
        <dbReference type="Proteomes" id="UP000306697"/>
    </source>
</evidence>
<evidence type="ECO:0000259" key="1">
    <source>
        <dbReference type="Pfam" id="PF01636"/>
    </source>
</evidence>
<dbReference type="EMBL" id="SSWL01000008">
    <property type="protein sequence ID" value="THJ29426.1"/>
    <property type="molecule type" value="Genomic_DNA"/>
</dbReference>
<evidence type="ECO:0000313" key="2">
    <source>
        <dbReference type="EMBL" id="THJ29426.1"/>
    </source>
</evidence>
<dbReference type="Proteomes" id="UP000306697">
    <property type="component" value="Unassembled WGS sequence"/>
</dbReference>
<dbReference type="SUPFAM" id="SSF56112">
    <property type="entry name" value="Protein kinase-like (PK-like)"/>
    <property type="match status" value="1"/>
</dbReference>
<sequence>MKKSFFNPPSPRENEISMFIKSVRTLEQLPRLHRELDNAVAAANILHNTVPTPSLDEISMSLSFPNIGKRDEFLDKVITESAVSLDKTLIRISGLIGQLHRHKSPIAASPERMPAIPLSLDHLDTIGVEVGKYVCESSSDSYTLPTEGNCFIHGDLTLDNIHLNPVTKEVSIVDWELSGNGFPEDDISSLISSLISLTLLRISTSGISKSAFAHALLEVYELVHLFVCSYEKNTNRHLNTKLLTALTREKLRCRTMVALHMFGMHSIQFKVLKAASARIDLDHVYAILNRRQEVSE</sequence>
<dbReference type="Pfam" id="PF01636">
    <property type="entry name" value="APH"/>
    <property type="match status" value="1"/>
</dbReference>
<feature type="domain" description="Aminoglycoside phosphotransferase" evidence="1">
    <location>
        <begin position="145"/>
        <end position="193"/>
    </location>
</feature>
<organism evidence="2 3">
    <name type="scientific">Bifidobacterium longum subsp. infantis</name>
    <dbReference type="NCBI Taxonomy" id="1682"/>
    <lineage>
        <taxon>Bacteria</taxon>
        <taxon>Bacillati</taxon>
        <taxon>Actinomycetota</taxon>
        <taxon>Actinomycetes</taxon>
        <taxon>Bifidobacteriales</taxon>
        <taxon>Bifidobacteriaceae</taxon>
        <taxon>Bifidobacterium</taxon>
    </lineage>
</organism>
<gene>
    <name evidence="2" type="ORF">E6L38_06240</name>
</gene>
<dbReference type="InterPro" id="IPR011009">
    <property type="entry name" value="Kinase-like_dom_sf"/>
</dbReference>
<reference evidence="2 3" key="1">
    <citation type="submission" date="2019-04" db="EMBL/GenBank/DDBJ databases">
        <title>Genome Announcement To Ensure Probiotic Safety of Bifidobacterium longum subsp infantis UBBI-01.</title>
        <authorList>
            <person name="Sulthana A."/>
            <person name="Lakshmi S.G."/>
            <person name="Madempudi R.S."/>
        </authorList>
    </citation>
    <scope>NUCLEOTIDE SEQUENCE [LARGE SCALE GENOMIC DNA]</scope>
    <source>
        <strain evidence="2 3">UBBI-01</strain>
    </source>
</reference>